<dbReference type="PANTHER" id="PTHR30055">
    <property type="entry name" value="HTH-TYPE TRANSCRIPTIONAL REGULATOR RUTR"/>
    <property type="match status" value="1"/>
</dbReference>
<dbReference type="SUPFAM" id="SSF48498">
    <property type="entry name" value="Tetracyclin repressor-like, C-terminal domain"/>
    <property type="match status" value="1"/>
</dbReference>
<organism evidence="4 5">
    <name type="scientific">Streptomyces johnsoniae</name>
    <dbReference type="NCBI Taxonomy" id="3075532"/>
    <lineage>
        <taxon>Bacteria</taxon>
        <taxon>Bacillati</taxon>
        <taxon>Actinomycetota</taxon>
        <taxon>Actinomycetes</taxon>
        <taxon>Kitasatosporales</taxon>
        <taxon>Streptomycetaceae</taxon>
        <taxon>Streptomyces</taxon>
    </lineage>
</organism>
<dbReference type="PANTHER" id="PTHR30055:SF229">
    <property type="entry name" value="HTH-TYPE TRANSCRIPTIONAL REPRESSOR RV1474C"/>
    <property type="match status" value="1"/>
</dbReference>
<dbReference type="InterPro" id="IPR009057">
    <property type="entry name" value="Homeodomain-like_sf"/>
</dbReference>
<feature type="DNA-binding region" description="H-T-H motif" evidence="2">
    <location>
        <begin position="33"/>
        <end position="52"/>
    </location>
</feature>
<dbReference type="EMBL" id="JAVREV010000002">
    <property type="protein sequence ID" value="MDT0441762.1"/>
    <property type="molecule type" value="Genomic_DNA"/>
</dbReference>
<gene>
    <name evidence="4" type="ORF">RM779_03990</name>
</gene>
<evidence type="ECO:0000256" key="1">
    <source>
        <dbReference type="ARBA" id="ARBA00023125"/>
    </source>
</evidence>
<dbReference type="PROSITE" id="PS50977">
    <property type="entry name" value="HTH_TETR_2"/>
    <property type="match status" value="1"/>
</dbReference>
<feature type="domain" description="HTH tetR-type" evidence="3">
    <location>
        <begin position="10"/>
        <end position="70"/>
    </location>
</feature>
<keyword evidence="1 2" id="KW-0238">DNA-binding</keyword>
<protein>
    <submittedName>
        <fullName evidence="4">TetR/AcrR family transcriptional regulator</fullName>
    </submittedName>
</protein>
<accession>A0ABU2RYE3</accession>
<proteinExistence type="predicted"/>
<dbReference type="InterPro" id="IPR023772">
    <property type="entry name" value="DNA-bd_HTH_TetR-type_CS"/>
</dbReference>
<dbReference type="Proteomes" id="UP001183615">
    <property type="component" value="Unassembled WGS sequence"/>
</dbReference>
<evidence type="ECO:0000259" key="3">
    <source>
        <dbReference type="PROSITE" id="PS50977"/>
    </source>
</evidence>
<dbReference type="Gene3D" id="1.10.357.10">
    <property type="entry name" value="Tetracycline Repressor, domain 2"/>
    <property type="match status" value="1"/>
</dbReference>
<dbReference type="InterPro" id="IPR036271">
    <property type="entry name" value="Tet_transcr_reg_TetR-rel_C_sf"/>
</dbReference>
<evidence type="ECO:0000256" key="2">
    <source>
        <dbReference type="PROSITE-ProRule" id="PRU00335"/>
    </source>
</evidence>
<keyword evidence="5" id="KW-1185">Reference proteome</keyword>
<sequence length="210" mass="23131">MARVSPEHLEARRRQILRGAAQCFARNGFHGTSMQDVFKETGLSAGAVYRYFPSKEAIIVALAKEVLAVIGDAFDDALTAERLPGPAEILGDVLRRVDALLLFPPPLVVQVWAETFRSEELAAVLRDAIGTLHGRWTRIVEDYQRRGLMRRDVPPEHVVRVLLACAQGFLVQRALFGALDFDVLRDGLRGLMSFEDAGPPRDSAVPAEAG</sequence>
<evidence type="ECO:0000313" key="4">
    <source>
        <dbReference type="EMBL" id="MDT0441762.1"/>
    </source>
</evidence>
<name>A0ABU2RYE3_9ACTN</name>
<comment type="caution">
    <text evidence="4">The sequence shown here is derived from an EMBL/GenBank/DDBJ whole genome shotgun (WGS) entry which is preliminary data.</text>
</comment>
<dbReference type="InterPro" id="IPR050109">
    <property type="entry name" value="HTH-type_TetR-like_transc_reg"/>
</dbReference>
<dbReference type="SUPFAM" id="SSF46689">
    <property type="entry name" value="Homeodomain-like"/>
    <property type="match status" value="1"/>
</dbReference>
<dbReference type="InterPro" id="IPR001647">
    <property type="entry name" value="HTH_TetR"/>
</dbReference>
<dbReference type="PROSITE" id="PS01081">
    <property type="entry name" value="HTH_TETR_1"/>
    <property type="match status" value="1"/>
</dbReference>
<dbReference type="PRINTS" id="PR00455">
    <property type="entry name" value="HTHTETR"/>
</dbReference>
<reference evidence="5" key="1">
    <citation type="submission" date="2023-07" db="EMBL/GenBank/DDBJ databases">
        <title>30 novel species of actinomycetes from the DSMZ collection.</title>
        <authorList>
            <person name="Nouioui I."/>
        </authorList>
    </citation>
    <scope>NUCLEOTIDE SEQUENCE [LARGE SCALE GENOMIC DNA]</scope>
    <source>
        <strain evidence="5">DSM 41886</strain>
    </source>
</reference>
<dbReference type="RefSeq" id="WP_311615836.1">
    <property type="nucleotide sequence ID" value="NZ_JAVREV010000002.1"/>
</dbReference>
<dbReference type="Pfam" id="PF00440">
    <property type="entry name" value="TetR_N"/>
    <property type="match status" value="1"/>
</dbReference>
<evidence type="ECO:0000313" key="5">
    <source>
        <dbReference type="Proteomes" id="UP001183615"/>
    </source>
</evidence>